<dbReference type="EMDB" id="EMD-11032"/>
<evidence type="ECO:0000313" key="4">
    <source>
        <dbReference type="EMBL" id="AAK77566.1"/>
    </source>
</evidence>
<organism evidence="4">
    <name type="scientific">Tetrahymena thermophila</name>
    <dbReference type="NCBI Taxonomy" id="5911"/>
    <lineage>
        <taxon>Eukaryota</taxon>
        <taxon>Sar</taxon>
        <taxon>Alveolata</taxon>
        <taxon>Ciliophora</taxon>
        <taxon>Intramacronucleata</taxon>
        <taxon>Oligohymenophorea</taxon>
        <taxon>Hymenostomatida</taxon>
        <taxon>Tetrahymenina</taxon>
        <taxon>Tetrahymenidae</taxon>
        <taxon>Tetrahymena</taxon>
    </lineage>
</organism>
<dbReference type="PDB" id="6Z1P">
    <property type="method" value="EM"/>
    <property type="resolution" value="3.70 A"/>
    <property type="chains" value="Bs=1-98"/>
</dbReference>
<geneLocation type="mitochondrion" evidence="4"/>
<dbReference type="Gene3D" id="3.30.860.10">
    <property type="entry name" value="30s Ribosomal Protein S19, Chain A"/>
    <property type="match status" value="1"/>
</dbReference>
<dbReference type="InterPro" id="IPR002222">
    <property type="entry name" value="Ribosomal_uS19"/>
</dbReference>
<dbReference type="SUPFAM" id="SSF54570">
    <property type="entry name" value="Ribosomal protein S19"/>
    <property type="match status" value="1"/>
</dbReference>
<keyword evidence="4" id="KW-0496">Mitochondrion</keyword>
<evidence type="ECO:0000256" key="1">
    <source>
        <dbReference type="ARBA" id="ARBA00007345"/>
    </source>
</evidence>
<dbReference type="Pfam" id="PF00203">
    <property type="entry name" value="Ribosomal_S19"/>
    <property type="match status" value="1"/>
</dbReference>
<reference evidence="4" key="1">
    <citation type="journal article" date="2003" name="Nucleic Acids Res.">
        <title>Complete sequence of the mitochondrial genome of Tetrahymena thermophila and comparative methods for identifying highly divergent genes.</title>
        <authorList>
            <person name="Brunk C.F."/>
            <person name="Lee L.C."/>
            <person name="Tran A.B."/>
            <person name="Li J."/>
        </authorList>
    </citation>
    <scope>NUCLEOTIDE SEQUENCE</scope>
    <source>
        <strain evidence="4">SB210</strain>
    </source>
</reference>
<comment type="similarity">
    <text evidence="1">Belongs to the universal ribosomal protein uS19 family.</text>
</comment>
<dbReference type="PIRSF" id="PIRSF002144">
    <property type="entry name" value="Ribosomal_S19"/>
    <property type="match status" value="1"/>
</dbReference>
<name>Q951B7_TETTH</name>
<dbReference type="GO" id="GO:1990904">
    <property type="term" value="C:ribonucleoprotein complex"/>
    <property type="evidence" value="ECO:0007669"/>
    <property type="project" value="UniProtKB-KW"/>
</dbReference>
<keyword evidence="5" id="KW-0002">3D-structure</keyword>
<evidence type="ECO:0007829" key="5">
    <source>
        <dbReference type="PDB" id="6Z1P"/>
    </source>
</evidence>
<gene>
    <name evidence="4" type="primary">rps19</name>
</gene>
<keyword evidence="2 4" id="KW-0689">Ribosomal protein</keyword>
<dbReference type="KEGG" id="tet:TepyoMp06"/>
<proteinExistence type="evidence at protein level"/>
<dbReference type="GeneID" id="25026390"/>
<dbReference type="GO" id="GO:0005840">
    <property type="term" value="C:ribosome"/>
    <property type="evidence" value="ECO:0007669"/>
    <property type="project" value="UniProtKB-KW"/>
</dbReference>
<evidence type="ECO:0000256" key="2">
    <source>
        <dbReference type="ARBA" id="ARBA00022980"/>
    </source>
</evidence>
<sequence>MGKSHWRLKYISKSIISKIIKESIGIKIKKKISVIMNKSSTIPSSLTDNTFYIHKGYKFRELKIKDYHVGFKFGEFILTRKPNIFPKKSKNKSKNFRR</sequence>
<evidence type="ECO:0000256" key="3">
    <source>
        <dbReference type="ARBA" id="ARBA00023274"/>
    </source>
</evidence>
<dbReference type="InterPro" id="IPR023575">
    <property type="entry name" value="Ribosomal_uS19_SF"/>
</dbReference>
<dbReference type="EMBL" id="AF396436">
    <property type="protein sequence ID" value="AAK77566.1"/>
    <property type="molecule type" value="Genomic_DNA"/>
</dbReference>
<protein>
    <submittedName>
        <fullName evidence="4">Ribosomal protein S19</fullName>
    </submittedName>
</protein>
<dbReference type="GO" id="GO:0003735">
    <property type="term" value="F:structural constituent of ribosome"/>
    <property type="evidence" value="ECO:0007669"/>
    <property type="project" value="InterPro"/>
</dbReference>
<reference evidence="5" key="2">
    <citation type="journal article" date="2020" name="Elife">
        <title>Ciliate mitoribosome illuminates evolutionary steps of mitochondrial translation.</title>
        <authorList>
            <person name="Tobiasson V."/>
            <person name="Amunts A."/>
        </authorList>
    </citation>
    <scope>STRUCTURE BY ELECTRON MICROSCOPY (3.70 ANGSTROMS)</scope>
</reference>
<dbReference type="RefSeq" id="NP_149369.1">
    <property type="nucleotide sequence ID" value="NC_003029.1"/>
</dbReference>
<dbReference type="AlphaFoldDB" id="Q951B7"/>
<keyword evidence="3" id="KW-0687">Ribonucleoprotein</keyword>
<accession>Q951B7</accession>
<dbReference type="GO" id="GO:0006412">
    <property type="term" value="P:translation"/>
    <property type="evidence" value="ECO:0007669"/>
    <property type="project" value="InterPro"/>
</dbReference>